<dbReference type="Proteomes" id="UP001054945">
    <property type="component" value="Unassembled WGS sequence"/>
</dbReference>
<gene>
    <name evidence="2" type="ORF">CEXT_636951</name>
</gene>
<dbReference type="EMBL" id="BPLR01010947">
    <property type="protein sequence ID" value="GIY43201.1"/>
    <property type="molecule type" value="Genomic_DNA"/>
</dbReference>
<feature type="compositionally biased region" description="Polar residues" evidence="1">
    <location>
        <begin position="96"/>
        <end position="107"/>
    </location>
</feature>
<organism evidence="2 3">
    <name type="scientific">Caerostris extrusa</name>
    <name type="common">Bark spider</name>
    <name type="synonym">Caerostris bankana</name>
    <dbReference type="NCBI Taxonomy" id="172846"/>
    <lineage>
        <taxon>Eukaryota</taxon>
        <taxon>Metazoa</taxon>
        <taxon>Ecdysozoa</taxon>
        <taxon>Arthropoda</taxon>
        <taxon>Chelicerata</taxon>
        <taxon>Arachnida</taxon>
        <taxon>Araneae</taxon>
        <taxon>Araneomorphae</taxon>
        <taxon>Entelegynae</taxon>
        <taxon>Araneoidea</taxon>
        <taxon>Araneidae</taxon>
        <taxon>Caerostris</taxon>
    </lineage>
</organism>
<proteinExistence type="predicted"/>
<comment type="caution">
    <text evidence="2">The sequence shown here is derived from an EMBL/GenBank/DDBJ whole genome shotgun (WGS) entry which is preliminary data.</text>
</comment>
<sequence>MEDECTRELNPHQYALYITRSSGHKQPLSLPFCKLKRTASIRLAIITNPLSSLTVSEEIEINECYNGPSGGTESEEGIAVNLNAQISQKNRRESGRQITKYQTTADPENTFLMGKKLQKRHFESVKPPEGYENYV</sequence>
<name>A0AAV4TD98_CAEEX</name>
<evidence type="ECO:0000313" key="2">
    <source>
        <dbReference type="EMBL" id="GIY43201.1"/>
    </source>
</evidence>
<feature type="region of interest" description="Disordered" evidence="1">
    <location>
        <begin position="86"/>
        <end position="109"/>
    </location>
</feature>
<keyword evidence="3" id="KW-1185">Reference proteome</keyword>
<accession>A0AAV4TD98</accession>
<protein>
    <submittedName>
        <fullName evidence="2">Uncharacterized protein</fullName>
    </submittedName>
</protein>
<reference evidence="2 3" key="1">
    <citation type="submission" date="2021-06" db="EMBL/GenBank/DDBJ databases">
        <title>Caerostris extrusa draft genome.</title>
        <authorList>
            <person name="Kono N."/>
            <person name="Arakawa K."/>
        </authorList>
    </citation>
    <scope>NUCLEOTIDE SEQUENCE [LARGE SCALE GENOMIC DNA]</scope>
</reference>
<evidence type="ECO:0000313" key="3">
    <source>
        <dbReference type="Proteomes" id="UP001054945"/>
    </source>
</evidence>
<evidence type="ECO:0000256" key="1">
    <source>
        <dbReference type="SAM" id="MobiDB-lite"/>
    </source>
</evidence>
<dbReference type="AlphaFoldDB" id="A0AAV4TD98"/>